<dbReference type="AlphaFoldDB" id="A0A9D1PCX5"/>
<comment type="catalytic activity">
    <reaction evidence="1 11">
        <text>5-(2-hydroxyethyl)-4-methylthiazole + ATP = 4-methyl-5-(2-phosphooxyethyl)-thiazole + ADP + H(+)</text>
        <dbReference type="Rhea" id="RHEA:24212"/>
        <dbReference type="ChEBI" id="CHEBI:15378"/>
        <dbReference type="ChEBI" id="CHEBI:17957"/>
        <dbReference type="ChEBI" id="CHEBI:30616"/>
        <dbReference type="ChEBI" id="CHEBI:58296"/>
        <dbReference type="ChEBI" id="CHEBI:456216"/>
        <dbReference type="EC" id="2.7.1.50"/>
    </reaction>
</comment>
<dbReference type="Pfam" id="PF02110">
    <property type="entry name" value="HK"/>
    <property type="match status" value="1"/>
</dbReference>
<dbReference type="Proteomes" id="UP000886814">
    <property type="component" value="Unassembled WGS sequence"/>
</dbReference>
<evidence type="ECO:0000256" key="2">
    <source>
        <dbReference type="ARBA" id="ARBA00001946"/>
    </source>
</evidence>
<dbReference type="GO" id="GO:0005524">
    <property type="term" value="F:ATP binding"/>
    <property type="evidence" value="ECO:0007669"/>
    <property type="project" value="UniProtKB-UniRule"/>
</dbReference>
<dbReference type="PIRSF" id="PIRSF000513">
    <property type="entry name" value="Thz_kinase"/>
    <property type="match status" value="1"/>
</dbReference>
<keyword evidence="7 11" id="KW-0418">Kinase</keyword>
<keyword evidence="4 11" id="KW-0808">Transferase</keyword>
<evidence type="ECO:0000256" key="4">
    <source>
        <dbReference type="ARBA" id="ARBA00022679"/>
    </source>
</evidence>
<feature type="binding site" evidence="11">
    <location>
        <position position="41"/>
    </location>
    <ligand>
        <name>substrate</name>
    </ligand>
</feature>
<evidence type="ECO:0000256" key="11">
    <source>
        <dbReference type="HAMAP-Rule" id="MF_00228"/>
    </source>
</evidence>
<dbReference type="NCBIfam" id="NF006830">
    <property type="entry name" value="PRK09355.1"/>
    <property type="match status" value="1"/>
</dbReference>
<organism evidence="12 13">
    <name type="scientific">Candidatus Blautia stercorigallinarum</name>
    <dbReference type="NCBI Taxonomy" id="2838501"/>
    <lineage>
        <taxon>Bacteria</taxon>
        <taxon>Bacillati</taxon>
        <taxon>Bacillota</taxon>
        <taxon>Clostridia</taxon>
        <taxon>Lachnospirales</taxon>
        <taxon>Lachnospiraceae</taxon>
        <taxon>Blautia</taxon>
    </lineage>
</organism>
<evidence type="ECO:0000256" key="1">
    <source>
        <dbReference type="ARBA" id="ARBA00001771"/>
    </source>
</evidence>
<evidence type="ECO:0000256" key="8">
    <source>
        <dbReference type="ARBA" id="ARBA00022840"/>
    </source>
</evidence>
<comment type="similarity">
    <text evidence="11">Belongs to the Thz kinase family.</text>
</comment>
<dbReference type="SUPFAM" id="SSF53613">
    <property type="entry name" value="Ribokinase-like"/>
    <property type="match status" value="1"/>
</dbReference>
<dbReference type="EC" id="2.7.1.50" evidence="11"/>
<comment type="pathway">
    <text evidence="3 11">Cofactor biosynthesis; thiamine diphosphate biosynthesis; 4-methyl-5-(2-phosphoethyl)-thiazole from 5-(2-hydroxyethyl)-4-methylthiazole: step 1/1.</text>
</comment>
<evidence type="ECO:0000256" key="10">
    <source>
        <dbReference type="ARBA" id="ARBA00022977"/>
    </source>
</evidence>
<dbReference type="GO" id="GO:0009228">
    <property type="term" value="P:thiamine biosynthetic process"/>
    <property type="evidence" value="ECO:0007669"/>
    <property type="project" value="UniProtKB-KW"/>
</dbReference>
<dbReference type="EMBL" id="DXIQ01000039">
    <property type="protein sequence ID" value="HIV38696.1"/>
    <property type="molecule type" value="Genomic_DNA"/>
</dbReference>
<sequence>MLKEMLDNVRKTSPLIQNITNYVTANDCANITLAWGASPIMSDYEGEAEDMAKICMGLNINMGTLNPRTAGTMLAAGKAYNARKKPVILDPVGVGASGYRRKLASEFMEQLRFTAVKGNVSEIRTLITGTAGSRGVDADLGEAVTEENLEQYVQMTKKFAADTGAVVVVTGAIDIAADASRAFAIRNGHSAMSRITGCGCMLSSILTACVAANPGKALEAAAASVASMGLCGERACRRMEREHGGNASCRTWLIDEIYNLTGEDLEKGADYELY</sequence>
<comment type="cofactor">
    <cofactor evidence="2 11">
        <name>Mg(2+)</name>
        <dbReference type="ChEBI" id="CHEBI:18420"/>
    </cofactor>
</comment>
<dbReference type="GO" id="GO:0004417">
    <property type="term" value="F:hydroxyethylthiazole kinase activity"/>
    <property type="evidence" value="ECO:0007669"/>
    <property type="project" value="UniProtKB-UniRule"/>
</dbReference>
<evidence type="ECO:0000313" key="12">
    <source>
        <dbReference type="EMBL" id="HIV38696.1"/>
    </source>
</evidence>
<gene>
    <name evidence="11 12" type="primary">thiM</name>
    <name evidence="12" type="ORF">H9747_06805</name>
</gene>
<dbReference type="InterPro" id="IPR029056">
    <property type="entry name" value="Ribokinase-like"/>
</dbReference>
<keyword evidence="6 11" id="KW-0547">Nucleotide-binding</keyword>
<feature type="binding site" evidence="11">
    <location>
        <position position="117"/>
    </location>
    <ligand>
        <name>ATP</name>
        <dbReference type="ChEBI" id="CHEBI:30616"/>
    </ligand>
</feature>
<evidence type="ECO:0000256" key="6">
    <source>
        <dbReference type="ARBA" id="ARBA00022741"/>
    </source>
</evidence>
<feature type="binding site" evidence="11">
    <location>
        <position position="170"/>
    </location>
    <ligand>
        <name>ATP</name>
        <dbReference type="ChEBI" id="CHEBI:30616"/>
    </ligand>
</feature>
<dbReference type="HAMAP" id="MF_00228">
    <property type="entry name" value="Thz_kinase"/>
    <property type="match status" value="1"/>
</dbReference>
<reference evidence="12" key="2">
    <citation type="submission" date="2021-04" db="EMBL/GenBank/DDBJ databases">
        <authorList>
            <person name="Gilroy R."/>
        </authorList>
    </citation>
    <scope>NUCLEOTIDE SEQUENCE</scope>
    <source>
        <strain evidence="12">CHK195-9823</strain>
    </source>
</reference>
<keyword evidence="5 11" id="KW-0479">Metal-binding</keyword>
<keyword evidence="10 11" id="KW-0784">Thiamine biosynthesis</keyword>
<dbReference type="GO" id="GO:0000287">
    <property type="term" value="F:magnesium ion binding"/>
    <property type="evidence" value="ECO:0007669"/>
    <property type="project" value="UniProtKB-UniRule"/>
</dbReference>
<comment type="caution">
    <text evidence="12">The sequence shown here is derived from an EMBL/GenBank/DDBJ whole genome shotgun (WGS) entry which is preliminary data.</text>
</comment>
<evidence type="ECO:0000256" key="5">
    <source>
        <dbReference type="ARBA" id="ARBA00022723"/>
    </source>
</evidence>
<evidence type="ECO:0000256" key="9">
    <source>
        <dbReference type="ARBA" id="ARBA00022842"/>
    </source>
</evidence>
<dbReference type="PRINTS" id="PR01099">
    <property type="entry name" value="HYETHTZKNASE"/>
</dbReference>
<accession>A0A9D1PCX5</accession>
<keyword evidence="9 11" id="KW-0460">Magnesium</keyword>
<feature type="binding site" evidence="11">
    <location>
        <position position="197"/>
    </location>
    <ligand>
        <name>substrate</name>
    </ligand>
</feature>
<proteinExistence type="inferred from homology"/>
<reference evidence="12" key="1">
    <citation type="journal article" date="2021" name="PeerJ">
        <title>Extensive microbial diversity within the chicken gut microbiome revealed by metagenomics and culture.</title>
        <authorList>
            <person name="Gilroy R."/>
            <person name="Ravi A."/>
            <person name="Getino M."/>
            <person name="Pursley I."/>
            <person name="Horton D.L."/>
            <person name="Alikhan N.F."/>
            <person name="Baker D."/>
            <person name="Gharbi K."/>
            <person name="Hall N."/>
            <person name="Watson M."/>
            <person name="Adriaenssens E.M."/>
            <person name="Foster-Nyarko E."/>
            <person name="Jarju S."/>
            <person name="Secka A."/>
            <person name="Antonio M."/>
            <person name="Oren A."/>
            <person name="Chaudhuri R.R."/>
            <person name="La Ragione R."/>
            <person name="Hildebrand F."/>
            <person name="Pallen M.J."/>
        </authorList>
    </citation>
    <scope>NUCLEOTIDE SEQUENCE</scope>
    <source>
        <strain evidence="12">CHK195-9823</strain>
    </source>
</reference>
<name>A0A9D1PCX5_9FIRM</name>
<dbReference type="CDD" id="cd01170">
    <property type="entry name" value="THZ_kinase"/>
    <property type="match status" value="1"/>
</dbReference>
<evidence type="ECO:0000313" key="13">
    <source>
        <dbReference type="Proteomes" id="UP000886814"/>
    </source>
</evidence>
<dbReference type="GO" id="GO:0009229">
    <property type="term" value="P:thiamine diphosphate biosynthetic process"/>
    <property type="evidence" value="ECO:0007669"/>
    <property type="project" value="UniProtKB-UniRule"/>
</dbReference>
<dbReference type="Gene3D" id="3.40.1190.20">
    <property type="match status" value="1"/>
</dbReference>
<evidence type="ECO:0000256" key="7">
    <source>
        <dbReference type="ARBA" id="ARBA00022777"/>
    </source>
</evidence>
<evidence type="ECO:0000256" key="3">
    <source>
        <dbReference type="ARBA" id="ARBA00004868"/>
    </source>
</evidence>
<protein>
    <recommendedName>
        <fullName evidence="11">Hydroxyethylthiazole kinase</fullName>
        <ecNumber evidence="11">2.7.1.50</ecNumber>
    </recommendedName>
    <alternativeName>
        <fullName evidence="11">4-methyl-5-beta-hydroxyethylthiazole kinase</fullName>
        <shortName evidence="11">TH kinase</shortName>
        <shortName evidence="11">Thz kinase</shortName>
    </alternativeName>
</protein>
<dbReference type="InterPro" id="IPR000417">
    <property type="entry name" value="Hyethyz_kinase"/>
</dbReference>
<keyword evidence="8 11" id="KW-0067">ATP-binding</keyword>
<comment type="function">
    <text evidence="11">Catalyzes the phosphorylation of the hydroxyl group of 4-methyl-5-beta-hydroxyethylthiazole (THZ).</text>
</comment>